<evidence type="ECO:0000313" key="2">
    <source>
        <dbReference type="Proteomes" id="UP000005801"/>
    </source>
</evidence>
<proteinExistence type="predicted"/>
<accession>A6GGY1</accession>
<reference evidence="1 2" key="1">
    <citation type="submission" date="2007-06" db="EMBL/GenBank/DDBJ databases">
        <authorList>
            <person name="Shimkets L."/>
            <person name="Ferriera S."/>
            <person name="Johnson J."/>
            <person name="Kravitz S."/>
            <person name="Beeson K."/>
            <person name="Sutton G."/>
            <person name="Rogers Y.-H."/>
            <person name="Friedman R."/>
            <person name="Frazier M."/>
            <person name="Venter J.C."/>
        </authorList>
    </citation>
    <scope>NUCLEOTIDE SEQUENCE [LARGE SCALE GENOMIC DNA]</scope>
    <source>
        <strain evidence="1 2">SIR-1</strain>
    </source>
</reference>
<gene>
    <name evidence="1" type="ORF">PPSIR1_20079</name>
</gene>
<comment type="caution">
    <text evidence="1">The sequence shown here is derived from an EMBL/GenBank/DDBJ whole genome shotgun (WGS) entry which is preliminary data.</text>
</comment>
<evidence type="ECO:0000313" key="1">
    <source>
        <dbReference type="EMBL" id="EDM74866.1"/>
    </source>
</evidence>
<organism evidence="1 2">
    <name type="scientific">Plesiocystis pacifica SIR-1</name>
    <dbReference type="NCBI Taxonomy" id="391625"/>
    <lineage>
        <taxon>Bacteria</taxon>
        <taxon>Pseudomonadati</taxon>
        <taxon>Myxococcota</taxon>
        <taxon>Polyangia</taxon>
        <taxon>Nannocystales</taxon>
        <taxon>Nannocystaceae</taxon>
        <taxon>Plesiocystis</taxon>
    </lineage>
</organism>
<name>A6GGY1_9BACT</name>
<dbReference type="Proteomes" id="UP000005801">
    <property type="component" value="Unassembled WGS sequence"/>
</dbReference>
<keyword evidence="2" id="KW-1185">Reference proteome</keyword>
<dbReference type="AlphaFoldDB" id="A6GGY1"/>
<dbReference type="EMBL" id="ABCS01000112">
    <property type="protein sequence ID" value="EDM74866.1"/>
    <property type="molecule type" value="Genomic_DNA"/>
</dbReference>
<dbReference type="RefSeq" id="WP_006975969.1">
    <property type="nucleotide sequence ID" value="NZ_ABCS01000112.1"/>
</dbReference>
<protein>
    <submittedName>
        <fullName evidence="1">Uncharacterized protein</fullName>
    </submittedName>
</protein>
<sequence>MDVDVPAQRPIRLGAWVGLIWVAGLLACGDSATDEGVGPMSPVEACEPEATEVIETQRLTYRSFGRDFEGVCSGSFEAAEAHASWIEQVWGQPQVGDEFWLYASREEACWPCGENAGACAVEAIAHAITLPHRHELSHSVRQNCPTLIEEGFASIYGNYFFYHLTVDDLAAAIEASDEVPLHGMYYGIGGAFVAFLISRDGMASLHQLCDLDIPGTLSLAQGLEEVYQLPLNELIAEFEATPRKGNAYLKQELACDALAGGADLEVIASPGSWVMDLGCGAPGVEGGVGQYTMAQRLVEIPEDGAYRFEMIGSADYTIQLEARHCEREAMASISHEHEFALLIPGEPRAVIFDLLAGTYVLRARTWKDENGDNGPGPGELTVEFSVDSWP</sequence>